<sequence>MVEQEARVWVSLPDKIVLIYHTWKNKIPAGIQVLHACGGSSGAPVSQTPPEGDVGVVRNARFSFDTFTGTCLIDTVIVSEGVNGYCKVYVNCSVRATGREKNFWWENSAYHPFLRELFSQTYKNVKMKSENGKTSVRFSDKRAKGPVESQIVFLREKERQGVAA</sequence>
<accession>A0A1G2DEV7</accession>
<reference evidence="1 2" key="1">
    <citation type="journal article" date="2016" name="Nat. Commun.">
        <title>Thousands of microbial genomes shed light on interconnected biogeochemical processes in an aquifer system.</title>
        <authorList>
            <person name="Anantharaman K."/>
            <person name="Brown C.T."/>
            <person name="Hug L.A."/>
            <person name="Sharon I."/>
            <person name="Castelle C.J."/>
            <person name="Probst A.J."/>
            <person name="Thomas B.C."/>
            <person name="Singh A."/>
            <person name="Wilkins M.J."/>
            <person name="Karaoz U."/>
            <person name="Brodie E.L."/>
            <person name="Williams K.H."/>
            <person name="Hubbard S.S."/>
            <person name="Banfield J.F."/>
        </authorList>
    </citation>
    <scope>NUCLEOTIDE SEQUENCE [LARGE SCALE GENOMIC DNA]</scope>
</reference>
<comment type="caution">
    <text evidence="1">The sequence shown here is derived from an EMBL/GenBank/DDBJ whole genome shotgun (WGS) entry which is preliminary data.</text>
</comment>
<dbReference type="AlphaFoldDB" id="A0A1G2DEV7"/>
<name>A0A1G2DEV7_9BACT</name>
<dbReference type="EMBL" id="MHLO01000023">
    <property type="protein sequence ID" value="OGZ12175.1"/>
    <property type="molecule type" value="Genomic_DNA"/>
</dbReference>
<evidence type="ECO:0000313" key="1">
    <source>
        <dbReference type="EMBL" id="OGZ12175.1"/>
    </source>
</evidence>
<organism evidence="1 2">
    <name type="scientific">Candidatus Lloydbacteria bacterium RIFCSPHIGHO2_02_FULL_54_17</name>
    <dbReference type="NCBI Taxonomy" id="1798664"/>
    <lineage>
        <taxon>Bacteria</taxon>
        <taxon>Candidatus Lloydiibacteriota</taxon>
    </lineage>
</organism>
<dbReference type="Proteomes" id="UP000178636">
    <property type="component" value="Unassembled WGS sequence"/>
</dbReference>
<evidence type="ECO:0000313" key="2">
    <source>
        <dbReference type="Proteomes" id="UP000178636"/>
    </source>
</evidence>
<proteinExistence type="predicted"/>
<protein>
    <submittedName>
        <fullName evidence="1">Uncharacterized protein</fullName>
    </submittedName>
</protein>
<gene>
    <name evidence="1" type="ORF">A3C93_00785</name>
</gene>